<feature type="compositionally biased region" description="Low complexity" evidence="1">
    <location>
        <begin position="576"/>
        <end position="596"/>
    </location>
</feature>
<feature type="compositionally biased region" description="Low complexity" evidence="1">
    <location>
        <begin position="687"/>
        <end position="700"/>
    </location>
</feature>
<feature type="compositionally biased region" description="Low complexity" evidence="1">
    <location>
        <begin position="391"/>
        <end position="403"/>
    </location>
</feature>
<dbReference type="Proteomes" id="UP000218209">
    <property type="component" value="Unassembled WGS sequence"/>
</dbReference>
<dbReference type="AlphaFoldDB" id="A0A1X6P7Q9"/>
<feature type="region of interest" description="Disordered" evidence="1">
    <location>
        <begin position="158"/>
        <end position="180"/>
    </location>
</feature>
<feature type="compositionally biased region" description="Low complexity" evidence="1">
    <location>
        <begin position="902"/>
        <end position="914"/>
    </location>
</feature>
<feature type="compositionally biased region" description="Basic residues" evidence="1">
    <location>
        <begin position="789"/>
        <end position="803"/>
    </location>
</feature>
<protein>
    <submittedName>
        <fullName evidence="3">Uncharacterized protein</fullName>
    </submittedName>
</protein>
<keyword evidence="2" id="KW-0472">Membrane</keyword>
<accession>A0A1X6P7Q9</accession>
<proteinExistence type="predicted"/>
<feature type="compositionally biased region" description="Basic residues" evidence="1">
    <location>
        <begin position="515"/>
        <end position="524"/>
    </location>
</feature>
<feature type="compositionally biased region" description="Low complexity" evidence="1">
    <location>
        <begin position="301"/>
        <end position="325"/>
    </location>
</feature>
<feature type="compositionally biased region" description="Low complexity" evidence="1">
    <location>
        <begin position="634"/>
        <end position="644"/>
    </location>
</feature>
<organism evidence="3 4">
    <name type="scientific">Porphyra umbilicalis</name>
    <name type="common">Purple laver</name>
    <name type="synonym">Red alga</name>
    <dbReference type="NCBI Taxonomy" id="2786"/>
    <lineage>
        <taxon>Eukaryota</taxon>
        <taxon>Rhodophyta</taxon>
        <taxon>Bangiophyceae</taxon>
        <taxon>Bangiales</taxon>
        <taxon>Bangiaceae</taxon>
        <taxon>Porphyra</taxon>
    </lineage>
</organism>
<feature type="compositionally biased region" description="Low complexity" evidence="1">
    <location>
        <begin position="253"/>
        <end position="265"/>
    </location>
</feature>
<feature type="compositionally biased region" description="Low complexity" evidence="1">
    <location>
        <begin position="655"/>
        <end position="666"/>
    </location>
</feature>
<dbReference type="EMBL" id="KV918853">
    <property type="protein sequence ID" value="OSX76857.1"/>
    <property type="molecule type" value="Genomic_DNA"/>
</dbReference>
<evidence type="ECO:0000313" key="3">
    <source>
        <dbReference type="EMBL" id="OSX76857.1"/>
    </source>
</evidence>
<sequence length="955" mass="100380">MKIPPDVVGACPGRRSAVPVPYGPIEGSRPDGRHPLGHASPCADGKQRPRRCAQCRPLPTATPPSSTTKPFTRNCLFAKAAIPTSPWAPPSSMVRPDADAAPLPSRTSGRPSGCRPPARPPPAMAMQRTLLSTATVACLLVLAAVAAYAVVAHGRTYMGSGLPSRNGPNSLELQRRAPDDSLSGGPAMIGFVWIDKAVADMRVGIEGPFPRVLSAGPQAHWHEHRQSNPDSDHRSYVQHGYGQNAGRRRRHGAPGTVAVTGTTAGWRWRQAAPVAGDARASEGAPPSASIREETLSPTLNPRRPVTTPSPSTTTSRPSAATGTPSRSTCAYKQLVTPNGHTPSPNRKCMHGTRLSLALYRAVAAAFSAPVRGYVSDGTTRKDSTPHTVHPRTASRAPAAATVARTERTHSRQKTWSHSVSSPKRRPRPRTESWQRAQMSAACAASSAGVKAGPRLPPPPPPRPPPPPPPCSRGEPAGGPGATADGGVDTSDGDNHPHASSPADAADAAIDGGARPPRRKGRRRGREAVVRRPVRRRVARVQAAGAAPTERRGAKAGGEGVGGVDPTAPPQRRANAKRAAAAAAATARSGANGAAAAHGLTGKPPPPPPPPPGRVDQKSRRAPPRRPRPWPPQWPRVCRLPGSPAGAPPPRRHPPLRAARAPPAARTLPRRGAPRAPPSGGRRRAATGRRGAAAAATARRPPTQKRRHRRWQNPHTRRRSRRPPPRPAGRGRPPPPRRERIVGRPRAHHGPVWAGCGRRRRPQVVGQLVEVAALVARRARAGRVEAAARRHDRRRGARHDRVRRVASSGDGRHMADGHGAAAAAAGGGGADGSEGGKSGDNAAEKRDGGRSCRAAADEHRDGQRAWRTAPRDGGDAPARDGPPSPTGGRGGSTAPPVHPQTGAARRVAASRTRAAAPRRHGRATPPPGHAQGRGTYRGSKEYTAAGFLPRRLTKKR</sequence>
<reference evidence="3 4" key="1">
    <citation type="submission" date="2017-03" db="EMBL/GenBank/DDBJ databases">
        <title>WGS assembly of Porphyra umbilicalis.</title>
        <authorList>
            <person name="Brawley S.H."/>
            <person name="Blouin N.A."/>
            <person name="Ficko-Blean E."/>
            <person name="Wheeler G.L."/>
            <person name="Lohr M."/>
            <person name="Goodson H.V."/>
            <person name="Jenkins J.W."/>
            <person name="Blaby-Haas C.E."/>
            <person name="Helliwell K.E."/>
            <person name="Chan C."/>
            <person name="Marriage T."/>
            <person name="Bhattacharya D."/>
            <person name="Klein A.S."/>
            <person name="Badis Y."/>
            <person name="Brodie J."/>
            <person name="Cao Y."/>
            <person name="Collen J."/>
            <person name="Dittami S.M."/>
            <person name="Gachon C.M."/>
            <person name="Green B.R."/>
            <person name="Karpowicz S."/>
            <person name="Kim J.W."/>
            <person name="Kudahl U."/>
            <person name="Lin S."/>
            <person name="Michel G."/>
            <person name="Mittag M."/>
            <person name="Olson B.J."/>
            <person name="Pangilinan J."/>
            <person name="Peng Y."/>
            <person name="Qiu H."/>
            <person name="Shu S."/>
            <person name="Singer J.T."/>
            <person name="Smith A.G."/>
            <person name="Sprecher B.N."/>
            <person name="Wagner V."/>
            <person name="Wang W."/>
            <person name="Wang Z.-Y."/>
            <person name="Yan J."/>
            <person name="Yarish C."/>
            <person name="Zoeuner-Riek S."/>
            <person name="Zhuang Y."/>
            <person name="Zou Y."/>
            <person name="Lindquist E.A."/>
            <person name="Grimwood J."/>
            <person name="Barry K."/>
            <person name="Rokhsar D.S."/>
            <person name="Schmutz J."/>
            <person name="Stiller J.W."/>
            <person name="Grossman A.R."/>
            <person name="Prochnik S.E."/>
        </authorList>
    </citation>
    <scope>NUCLEOTIDE SEQUENCE [LARGE SCALE GENOMIC DNA]</scope>
    <source>
        <strain evidence="3">4086291</strain>
    </source>
</reference>
<feature type="compositionally biased region" description="Basic residues" evidence="1">
    <location>
        <begin position="701"/>
        <end position="723"/>
    </location>
</feature>
<feature type="region of interest" description="Disordered" evidence="1">
    <location>
        <begin position="373"/>
        <end position="755"/>
    </location>
</feature>
<feature type="compositionally biased region" description="Pro residues" evidence="1">
    <location>
        <begin position="602"/>
        <end position="612"/>
    </location>
</feature>
<keyword evidence="2" id="KW-0812">Transmembrane</keyword>
<feature type="compositionally biased region" description="Basic and acidic residues" evidence="1">
    <location>
        <begin position="841"/>
        <end position="877"/>
    </location>
</feature>
<feature type="compositionally biased region" description="Gly residues" evidence="1">
    <location>
        <begin position="824"/>
        <end position="837"/>
    </location>
</feature>
<evidence type="ECO:0000256" key="2">
    <source>
        <dbReference type="SAM" id="Phobius"/>
    </source>
</evidence>
<keyword evidence="4" id="KW-1185">Reference proteome</keyword>
<gene>
    <name evidence="3" type="ORF">BU14_0171s0006</name>
</gene>
<feature type="region of interest" description="Disordered" evidence="1">
    <location>
        <begin position="13"/>
        <end position="49"/>
    </location>
</feature>
<feature type="region of interest" description="Disordered" evidence="1">
    <location>
        <begin position="779"/>
        <end position="955"/>
    </location>
</feature>
<keyword evidence="2" id="KW-1133">Transmembrane helix</keyword>
<feature type="compositionally biased region" description="Basic and acidic residues" evidence="1">
    <location>
        <begin position="220"/>
        <end position="235"/>
    </location>
</feature>
<evidence type="ECO:0000313" key="4">
    <source>
        <dbReference type="Proteomes" id="UP000218209"/>
    </source>
</evidence>
<feature type="transmembrane region" description="Helical" evidence="2">
    <location>
        <begin position="129"/>
        <end position="151"/>
    </location>
</feature>
<feature type="compositionally biased region" description="Pro residues" evidence="1">
    <location>
        <begin position="454"/>
        <end position="470"/>
    </location>
</feature>
<feature type="region of interest" description="Disordered" evidence="1">
    <location>
        <begin position="86"/>
        <end position="121"/>
    </location>
</feature>
<evidence type="ECO:0000256" key="1">
    <source>
        <dbReference type="SAM" id="MobiDB-lite"/>
    </source>
</evidence>
<name>A0A1X6P7Q9_PORUM</name>
<feature type="compositionally biased region" description="Low complexity" evidence="1">
    <location>
        <begin position="497"/>
        <end position="514"/>
    </location>
</feature>
<feature type="region of interest" description="Disordered" evidence="1">
    <location>
        <begin position="218"/>
        <end position="328"/>
    </location>
</feature>